<dbReference type="STRING" id="555874.SAMN04488065_1756"/>
<keyword evidence="1" id="KW-0472">Membrane</keyword>
<dbReference type="AlphaFoldDB" id="A0A1H3YBW7"/>
<reference evidence="2 3" key="1">
    <citation type="submission" date="2016-10" db="EMBL/GenBank/DDBJ databases">
        <authorList>
            <person name="de Groot N.N."/>
        </authorList>
    </citation>
    <scope>NUCLEOTIDE SEQUENCE [LARGE SCALE GENOMIC DNA]</scope>
    <source>
        <strain evidence="2 3">CGMCC 1.8712</strain>
    </source>
</reference>
<evidence type="ECO:0000256" key="1">
    <source>
        <dbReference type="SAM" id="Phobius"/>
    </source>
</evidence>
<keyword evidence="1" id="KW-1133">Transmembrane helix</keyword>
<evidence type="ECO:0000313" key="2">
    <source>
        <dbReference type="EMBL" id="SEA08521.1"/>
    </source>
</evidence>
<feature type="transmembrane region" description="Helical" evidence="1">
    <location>
        <begin position="31"/>
        <end position="49"/>
    </location>
</feature>
<feature type="transmembrane region" description="Helical" evidence="1">
    <location>
        <begin position="80"/>
        <end position="102"/>
    </location>
</feature>
<gene>
    <name evidence="2" type="ORF">SAMN04488065_1756</name>
</gene>
<feature type="transmembrane region" description="Helical" evidence="1">
    <location>
        <begin position="108"/>
        <end position="130"/>
    </location>
</feature>
<keyword evidence="1" id="KW-0812">Transmembrane</keyword>
<evidence type="ECO:0000313" key="3">
    <source>
        <dbReference type="Proteomes" id="UP000236755"/>
    </source>
</evidence>
<organism evidence="2 3">
    <name type="scientific">Haloplanus vescus</name>
    <dbReference type="NCBI Taxonomy" id="555874"/>
    <lineage>
        <taxon>Archaea</taxon>
        <taxon>Methanobacteriati</taxon>
        <taxon>Methanobacteriota</taxon>
        <taxon>Stenosarchaea group</taxon>
        <taxon>Halobacteria</taxon>
        <taxon>Halobacteriales</taxon>
        <taxon>Haloferacaceae</taxon>
        <taxon>Haloplanus</taxon>
    </lineage>
</organism>
<protein>
    <submittedName>
        <fullName evidence="2">Uncharacterized protein</fullName>
    </submittedName>
</protein>
<dbReference type="RefSeq" id="WP_092633997.1">
    <property type="nucleotide sequence ID" value="NZ_FNQT01000002.1"/>
</dbReference>
<keyword evidence="3" id="KW-1185">Reference proteome</keyword>
<name>A0A1H3YBW7_9EURY</name>
<proteinExistence type="predicted"/>
<dbReference type="EMBL" id="FNQT01000002">
    <property type="protein sequence ID" value="SEA08521.1"/>
    <property type="molecule type" value="Genomic_DNA"/>
</dbReference>
<feature type="transmembrane region" description="Helical" evidence="1">
    <location>
        <begin position="55"/>
        <end position="73"/>
    </location>
</feature>
<sequence>MRLAGDDDADGASTSRFALGPRLRRLFSPRVFFLALCLSVVGVVAGGAIPIVGILGRFLGIALAGFVLAFLASGRRYAEAAAGGAVAAGFGFVLGSLGAVTLPVVADYGVQIAGVGITTGLVAALVGHYLGRDLRDGLTRDL</sequence>
<accession>A0A1H3YBW7</accession>
<dbReference type="OrthoDB" id="242095at2157"/>
<dbReference type="Proteomes" id="UP000236755">
    <property type="component" value="Unassembled WGS sequence"/>
</dbReference>